<evidence type="ECO:0000313" key="2">
    <source>
        <dbReference type="Proteomes" id="UP000735302"/>
    </source>
</evidence>
<evidence type="ECO:0000313" key="1">
    <source>
        <dbReference type="EMBL" id="GFO47429.1"/>
    </source>
</evidence>
<gene>
    <name evidence="1" type="ORF">PoB_007393400</name>
</gene>
<protein>
    <submittedName>
        <fullName evidence="1">Uncharacterized protein</fullName>
    </submittedName>
</protein>
<keyword evidence="2" id="KW-1185">Reference proteome</keyword>
<reference evidence="1 2" key="1">
    <citation type="journal article" date="2021" name="Elife">
        <title>Chloroplast acquisition without the gene transfer in kleptoplastic sea slugs, Plakobranchus ocellatus.</title>
        <authorList>
            <person name="Maeda T."/>
            <person name="Takahashi S."/>
            <person name="Yoshida T."/>
            <person name="Shimamura S."/>
            <person name="Takaki Y."/>
            <person name="Nagai Y."/>
            <person name="Toyoda A."/>
            <person name="Suzuki Y."/>
            <person name="Arimoto A."/>
            <person name="Ishii H."/>
            <person name="Satoh N."/>
            <person name="Nishiyama T."/>
            <person name="Hasebe M."/>
            <person name="Maruyama T."/>
            <person name="Minagawa J."/>
            <person name="Obokata J."/>
            <person name="Shigenobu S."/>
        </authorList>
    </citation>
    <scope>NUCLEOTIDE SEQUENCE [LARGE SCALE GENOMIC DNA]</scope>
</reference>
<comment type="caution">
    <text evidence="1">The sequence shown here is derived from an EMBL/GenBank/DDBJ whole genome shotgun (WGS) entry which is preliminary data.</text>
</comment>
<proteinExistence type="predicted"/>
<name>A0AAV4DTV0_9GAST</name>
<dbReference type="AlphaFoldDB" id="A0AAV4DTV0"/>
<dbReference type="EMBL" id="BLXT01008319">
    <property type="protein sequence ID" value="GFO47429.1"/>
    <property type="molecule type" value="Genomic_DNA"/>
</dbReference>
<dbReference type="Proteomes" id="UP000735302">
    <property type="component" value="Unassembled WGS sequence"/>
</dbReference>
<accession>A0AAV4DTV0</accession>
<sequence>MDTENFTLRVEFGRQILPGTVHMHLSFISYISTIMSESPPVKRPMLAKSPKPASPATITIEAIKFNVTKAVSGNEHVPKETSSVQVARFSVPSPSC</sequence>
<organism evidence="1 2">
    <name type="scientific">Plakobranchus ocellatus</name>
    <dbReference type="NCBI Taxonomy" id="259542"/>
    <lineage>
        <taxon>Eukaryota</taxon>
        <taxon>Metazoa</taxon>
        <taxon>Spiralia</taxon>
        <taxon>Lophotrochozoa</taxon>
        <taxon>Mollusca</taxon>
        <taxon>Gastropoda</taxon>
        <taxon>Heterobranchia</taxon>
        <taxon>Euthyneura</taxon>
        <taxon>Panpulmonata</taxon>
        <taxon>Sacoglossa</taxon>
        <taxon>Placobranchoidea</taxon>
        <taxon>Plakobranchidae</taxon>
        <taxon>Plakobranchus</taxon>
    </lineage>
</organism>